<sequence>MKNFRKIYGLVLLLGLFSLSCKQITKSINETFQPNDSLVRYNKENSFKQNGVAKGITKSSSNTSIERQQERITVKNDDTVDISEMELKTKEMFKDIELLKLKQSPATAKEIKRRINRFLKEMKLEEGGLKTIDTEKSTVKTKKGLLSPAELALAQERLKKIPQYRNKEIIVYQSVHFYDNGAINIMLRHPVNLQYADAYEYRDGEWSLPKPVLARDIEGRTFPLSRMHFEDAWKVIKIYNEKAAQIEGAVPTNSVYISIWDNDMRWFPRSINGTRDRFDIQFNDDGTLKSFRQEF</sequence>
<evidence type="ECO:0008006" key="4">
    <source>
        <dbReference type="Google" id="ProtNLM"/>
    </source>
</evidence>
<reference evidence="3" key="1">
    <citation type="submission" date="2016-10" db="EMBL/GenBank/DDBJ databases">
        <authorList>
            <person name="Varghese N."/>
            <person name="Submissions S."/>
        </authorList>
    </citation>
    <scope>NUCLEOTIDE SEQUENCE [LARGE SCALE GENOMIC DNA]</scope>
    <source>
        <strain evidence="3">DSM 18130</strain>
    </source>
</reference>
<keyword evidence="1" id="KW-0732">Signal</keyword>
<accession>A0A1I0T494</accession>
<dbReference type="EMBL" id="FOJM01000006">
    <property type="protein sequence ID" value="SFA46579.1"/>
    <property type="molecule type" value="Genomic_DNA"/>
</dbReference>
<name>A0A1I0T494_9SPHI</name>
<dbReference type="OrthoDB" id="660752at2"/>
<dbReference type="STRING" id="332999.SAMN04488511_10610"/>
<protein>
    <recommendedName>
        <fullName evidence="4">Beta-lactamase-inhibitor-like, PepSY-like</fullName>
    </recommendedName>
</protein>
<keyword evidence="3" id="KW-1185">Reference proteome</keyword>
<proteinExistence type="predicted"/>
<feature type="chain" id="PRO_5011726966" description="Beta-lactamase-inhibitor-like, PepSY-like" evidence="1">
    <location>
        <begin position="23"/>
        <end position="295"/>
    </location>
</feature>
<evidence type="ECO:0000313" key="2">
    <source>
        <dbReference type="EMBL" id="SFA46579.1"/>
    </source>
</evidence>
<dbReference type="RefSeq" id="WP_090982400.1">
    <property type="nucleotide sequence ID" value="NZ_FOJM01000006.1"/>
</dbReference>
<gene>
    <name evidence="2" type="ORF">SAMN04488511_10610</name>
</gene>
<organism evidence="2 3">
    <name type="scientific">Pedobacter suwonensis</name>
    <dbReference type="NCBI Taxonomy" id="332999"/>
    <lineage>
        <taxon>Bacteria</taxon>
        <taxon>Pseudomonadati</taxon>
        <taxon>Bacteroidota</taxon>
        <taxon>Sphingobacteriia</taxon>
        <taxon>Sphingobacteriales</taxon>
        <taxon>Sphingobacteriaceae</taxon>
        <taxon>Pedobacter</taxon>
    </lineage>
</organism>
<dbReference type="Proteomes" id="UP000198836">
    <property type="component" value="Unassembled WGS sequence"/>
</dbReference>
<dbReference type="AlphaFoldDB" id="A0A1I0T494"/>
<evidence type="ECO:0000313" key="3">
    <source>
        <dbReference type="Proteomes" id="UP000198836"/>
    </source>
</evidence>
<feature type="signal peptide" evidence="1">
    <location>
        <begin position="1"/>
        <end position="22"/>
    </location>
</feature>
<evidence type="ECO:0000256" key="1">
    <source>
        <dbReference type="SAM" id="SignalP"/>
    </source>
</evidence>
<dbReference type="PROSITE" id="PS51257">
    <property type="entry name" value="PROKAR_LIPOPROTEIN"/>
    <property type="match status" value="1"/>
</dbReference>